<evidence type="ECO:0000256" key="1">
    <source>
        <dbReference type="SAM" id="MobiDB-lite"/>
    </source>
</evidence>
<sequence>MATYAYRCLDCGQFEVRLPIGTAEAVRDCPVCRSPARRLFTAPHLARLAPAVSAALTREEQSREAPEVVTRTPAGQRRPPPSHPALSRLPRP</sequence>
<name>A0A4R4NC56_9ACTN</name>
<feature type="domain" description="Putative regulatory protein FmdB zinc ribbon" evidence="2">
    <location>
        <begin position="1"/>
        <end position="41"/>
    </location>
</feature>
<feature type="compositionally biased region" description="Basic and acidic residues" evidence="1">
    <location>
        <begin position="57"/>
        <end position="66"/>
    </location>
</feature>
<dbReference type="RefSeq" id="WP_132333192.1">
    <property type="nucleotide sequence ID" value="NZ_SMJZ01000051.1"/>
</dbReference>
<feature type="region of interest" description="Disordered" evidence="1">
    <location>
        <begin position="55"/>
        <end position="92"/>
    </location>
</feature>
<keyword evidence="4" id="KW-1185">Reference proteome</keyword>
<dbReference type="Proteomes" id="UP000295157">
    <property type="component" value="Unassembled WGS sequence"/>
</dbReference>
<evidence type="ECO:0000313" key="3">
    <source>
        <dbReference type="EMBL" id="TDC06641.1"/>
    </source>
</evidence>
<dbReference type="EMBL" id="SMJZ01000051">
    <property type="protein sequence ID" value="TDC06641.1"/>
    <property type="molecule type" value="Genomic_DNA"/>
</dbReference>
<comment type="caution">
    <text evidence="3">The sequence shown here is derived from an EMBL/GenBank/DDBJ whole genome shotgun (WGS) entry which is preliminary data.</text>
</comment>
<proteinExistence type="predicted"/>
<reference evidence="3 4" key="1">
    <citation type="submission" date="2019-02" db="EMBL/GenBank/DDBJ databases">
        <title>Draft genome sequences of novel Actinobacteria.</title>
        <authorList>
            <person name="Sahin N."/>
            <person name="Ay H."/>
            <person name="Saygin H."/>
        </authorList>
    </citation>
    <scope>NUCLEOTIDE SEQUENCE [LARGE SCALE GENOMIC DNA]</scope>
    <source>
        <strain evidence="3 4">KC201</strain>
    </source>
</reference>
<evidence type="ECO:0000313" key="4">
    <source>
        <dbReference type="Proteomes" id="UP000295157"/>
    </source>
</evidence>
<dbReference type="SMART" id="SM00834">
    <property type="entry name" value="CxxC_CXXC_SSSS"/>
    <property type="match status" value="1"/>
</dbReference>
<dbReference type="OrthoDB" id="9792898at2"/>
<accession>A0A4R4NC56</accession>
<dbReference type="InterPro" id="IPR013429">
    <property type="entry name" value="Regulatory_FmdB_Zinc_ribbon"/>
</dbReference>
<dbReference type="Pfam" id="PF09723">
    <property type="entry name" value="Zn_ribbon_8"/>
    <property type="match status" value="1"/>
</dbReference>
<organism evidence="3 4">
    <name type="scientific">Nonomuraea longispora</name>
    <dbReference type="NCBI Taxonomy" id="1848320"/>
    <lineage>
        <taxon>Bacteria</taxon>
        <taxon>Bacillati</taxon>
        <taxon>Actinomycetota</taxon>
        <taxon>Actinomycetes</taxon>
        <taxon>Streptosporangiales</taxon>
        <taxon>Streptosporangiaceae</taxon>
        <taxon>Nonomuraea</taxon>
    </lineage>
</organism>
<protein>
    <submittedName>
        <fullName evidence="3">Zinc ribbon domain-containing protein</fullName>
    </submittedName>
</protein>
<evidence type="ECO:0000259" key="2">
    <source>
        <dbReference type="SMART" id="SM00834"/>
    </source>
</evidence>
<dbReference type="AlphaFoldDB" id="A0A4R4NC56"/>
<dbReference type="NCBIfam" id="TIGR02605">
    <property type="entry name" value="CxxC_CxxC_SSSS"/>
    <property type="match status" value="1"/>
</dbReference>
<gene>
    <name evidence="3" type="ORF">E1267_15680</name>
</gene>